<keyword evidence="9 12" id="KW-1133">Transmembrane helix</keyword>
<feature type="transmembrane region" description="Helical" evidence="12">
    <location>
        <begin position="56"/>
        <end position="78"/>
    </location>
</feature>
<evidence type="ECO:0000256" key="10">
    <source>
        <dbReference type="ARBA" id="ARBA00023004"/>
    </source>
</evidence>
<dbReference type="PANTHER" id="PTHR30365">
    <property type="entry name" value="CYTOCHROME D UBIQUINOL OXIDASE"/>
    <property type="match status" value="1"/>
</dbReference>
<dbReference type="PANTHER" id="PTHR30365:SF15">
    <property type="entry name" value="CYTOCHROME BD UBIQUINOL OXIDASE SUBUNIT 1"/>
    <property type="match status" value="1"/>
</dbReference>
<evidence type="ECO:0000256" key="7">
    <source>
        <dbReference type="ARBA" id="ARBA00022723"/>
    </source>
</evidence>
<evidence type="ECO:0000256" key="8">
    <source>
        <dbReference type="ARBA" id="ARBA00022982"/>
    </source>
</evidence>
<evidence type="ECO:0000256" key="4">
    <source>
        <dbReference type="ARBA" id="ARBA00022475"/>
    </source>
</evidence>
<evidence type="ECO:0000313" key="15">
    <source>
        <dbReference type="Proteomes" id="UP001501251"/>
    </source>
</evidence>
<feature type="transmembrane region" description="Helical" evidence="12">
    <location>
        <begin position="90"/>
        <end position="116"/>
    </location>
</feature>
<evidence type="ECO:0000256" key="12">
    <source>
        <dbReference type="PIRNR" id="PIRNR006446"/>
    </source>
</evidence>
<keyword evidence="3 12" id="KW-0813">Transport</keyword>
<dbReference type="Pfam" id="PF01654">
    <property type="entry name" value="Cyt_bd_oxida_I"/>
    <property type="match status" value="2"/>
</dbReference>
<comment type="subcellular location">
    <subcellularLocation>
        <location evidence="1">Cell membrane</location>
        <topology evidence="1">Multi-pass membrane protein</topology>
    </subcellularLocation>
</comment>
<evidence type="ECO:0000256" key="5">
    <source>
        <dbReference type="ARBA" id="ARBA00022617"/>
    </source>
</evidence>
<keyword evidence="6 12" id="KW-0812">Transmembrane</keyword>
<organism evidence="14 15">
    <name type="scientific">Streptosporangium oxazolinicum</name>
    <dbReference type="NCBI Taxonomy" id="909287"/>
    <lineage>
        <taxon>Bacteria</taxon>
        <taxon>Bacillati</taxon>
        <taxon>Actinomycetota</taxon>
        <taxon>Actinomycetes</taxon>
        <taxon>Streptosporangiales</taxon>
        <taxon>Streptosporangiaceae</taxon>
        <taxon>Streptosporangium</taxon>
    </lineage>
</organism>
<evidence type="ECO:0000256" key="2">
    <source>
        <dbReference type="ARBA" id="ARBA00009819"/>
    </source>
</evidence>
<dbReference type="RefSeq" id="WP_344918772.1">
    <property type="nucleotide sequence ID" value="NZ_BAABAQ010000005.1"/>
</dbReference>
<evidence type="ECO:0000256" key="9">
    <source>
        <dbReference type="ARBA" id="ARBA00022989"/>
    </source>
</evidence>
<dbReference type="PIRSF" id="PIRSF006446">
    <property type="entry name" value="Cyt_quinol_oxidase_1"/>
    <property type="match status" value="1"/>
</dbReference>
<keyword evidence="11 12" id="KW-0472">Membrane</keyword>
<dbReference type="InterPro" id="IPR002585">
    <property type="entry name" value="Cyt-d_ubiquinol_oxidase_su_1"/>
</dbReference>
<feature type="transmembrane region" description="Helical" evidence="12">
    <location>
        <begin position="12"/>
        <end position="35"/>
    </location>
</feature>
<feature type="compositionally biased region" description="Basic and acidic residues" evidence="13">
    <location>
        <begin position="422"/>
        <end position="434"/>
    </location>
</feature>
<feature type="transmembrane region" description="Helical" evidence="12">
    <location>
        <begin position="319"/>
        <end position="340"/>
    </location>
</feature>
<feature type="transmembrane region" description="Helical" evidence="12">
    <location>
        <begin position="220"/>
        <end position="243"/>
    </location>
</feature>
<evidence type="ECO:0000256" key="13">
    <source>
        <dbReference type="SAM" id="MobiDB-lite"/>
    </source>
</evidence>
<keyword evidence="5 12" id="KW-0349">Heme</keyword>
<evidence type="ECO:0000313" key="14">
    <source>
        <dbReference type="EMBL" id="GAA4192167.1"/>
    </source>
</evidence>
<proteinExistence type="inferred from homology"/>
<comment type="caution">
    <text evidence="14">The sequence shown here is derived from an EMBL/GenBank/DDBJ whole genome shotgun (WGS) entry which is preliminary data.</text>
</comment>
<keyword evidence="4 12" id="KW-1003">Cell membrane</keyword>
<keyword evidence="7 12" id="KW-0479">Metal-binding</keyword>
<keyword evidence="10 12" id="KW-0408">Iron</keyword>
<feature type="transmembrane region" description="Helical" evidence="12">
    <location>
        <begin position="363"/>
        <end position="385"/>
    </location>
</feature>
<evidence type="ECO:0000256" key="1">
    <source>
        <dbReference type="ARBA" id="ARBA00004651"/>
    </source>
</evidence>
<keyword evidence="8 12" id="KW-0249">Electron transport</keyword>
<evidence type="ECO:0000256" key="11">
    <source>
        <dbReference type="ARBA" id="ARBA00023136"/>
    </source>
</evidence>
<feature type="transmembrane region" description="Helical" evidence="12">
    <location>
        <begin position="289"/>
        <end position="307"/>
    </location>
</feature>
<evidence type="ECO:0000256" key="6">
    <source>
        <dbReference type="ARBA" id="ARBA00022692"/>
    </source>
</evidence>
<gene>
    <name evidence="14" type="ORF">GCM10022252_33130</name>
</gene>
<dbReference type="EMBL" id="BAABAQ010000005">
    <property type="protein sequence ID" value="GAA4192167.1"/>
    <property type="molecule type" value="Genomic_DNA"/>
</dbReference>
<evidence type="ECO:0000256" key="3">
    <source>
        <dbReference type="ARBA" id="ARBA00022448"/>
    </source>
</evidence>
<accession>A0ABP8AWI9</accession>
<feature type="transmembrane region" description="Helical" evidence="12">
    <location>
        <begin position="123"/>
        <end position="145"/>
    </location>
</feature>
<sequence>MEPLDLARLEFALTTSLHFLFVALTLGLAPLILYMQARWVFGGRPVYERMTRFWGQIYLVNYALGIVTGIVMEFQFGLNWSGLTKLTGDVFGAAIALETLVAFFLESTFLGLWIFGWHRLPRIAHLAVFAVVTLTAYASAFFIMVSNSFMQHPVGYERHGAGIRLTDFGALVSNPALTVTLAHLLPAALSVGAFFVAGVSAHHFIRRTRDVDFFRRSMRVGLVVAAVTAPLVMAGGIAQFPVIGGFQPVKTALTSGNAEELAKAQSLLAARFGPGDLTPPTWIYEVGQVMIYIGQILALSALLLLPLMVWRWSIRLRPLLYVMTFLIPLPFVAAVCGWLVREVGRQPWAVYGLLRTEEALGDIGPAAITGSLVAFTTVLLFLAVVDYSLIAHFVRRGPEEDVLTLGARTLPAPEPGTATRLSPEKPEKPEREETSWTSSGY</sequence>
<feature type="transmembrane region" description="Helical" evidence="12">
    <location>
        <begin position="176"/>
        <end position="199"/>
    </location>
</feature>
<dbReference type="Proteomes" id="UP001501251">
    <property type="component" value="Unassembled WGS sequence"/>
</dbReference>
<comment type="similarity">
    <text evidence="2 12">Belongs to the cytochrome ubiquinol oxidase subunit 1 family.</text>
</comment>
<protein>
    <submittedName>
        <fullName evidence="14">Cytochrome ubiquinol oxidase subunit I</fullName>
    </submittedName>
</protein>
<feature type="region of interest" description="Disordered" evidence="13">
    <location>
        <begin position="407"/>
        <end position="441"/>
    </location>
</feature>
<reference evidence="15" key="1">
    <citation type="journal article" date="2019" name="Int. J. Syst. Evol. Microbiol.">
        <title>The Global Catalogue of Microorganisms (GCM) 10K type strain sequencing project: providing services to taxonomists for standard genome sequencing and annotation.</title>
        <authorList>
            <consortium name="The Broad Institute Genomics Platform"/>
            <consortium name="The Broad Institute Genome Sequencing Center for Infectious Disease"/>
            <person name="Wu L."/>
            <person name="Ma J."/>
        </authorList>
    </citation>
    <scope>NUCLEOTIDE SEQUENCE [LARGE SCALE GENOMIC DNA]</scope>
    <source>
        <strain evidence="15">JCM 17388</strain>
    </source>
</reference>
<name>A0ABP8AWI9_9ACTN</name>
<keyword evidence="15" id="KW-1185">Reference proteome</keyword>